<keyword evidence="3" id="KW-1185">Reference proteome</keyword>
<reference evidence="2 3" key="1">
    <citation type="submission" date="2013-10" db="EMBL/GenBank/DDBJ databases">
        <title>The Genome Sequence of Prevotella nigrescens CC14M.</title>
        <authorList>
            <consortium name="The Broad Institute Genomics Platform"/>
            <person name="Earl A."/>
            <person name="Allen-Vercoe E."/>
            <person name="Daigneault M."/>
            <person name="Young S.K."/>
            <person name="Zeng Q."/>
            <person name="Gargeya S."/>
            <person name="Fitzgerald M."/>
            <person name="Abouelleil A."/>
            <person name="Alvarado L."/>
            <person name="Chapman S.B."/>
            <person name="Gainer-Dewar J."/>
            <person name="Goldberg J."/>
            <person name="Griggs A."/>
            <person name="Gujja S."/>
            <person name="Hansen M."/>
            <person name="Howarth C."/>
            <person name="Imamovic A."/>
            <person name="Ireland A."/>
            <person name="Larimer J."/>
            <person name="McCowan C."/>
            <person name="Murphy C."/>
            <person name="Pearson M."/>
            <person name="Poon T.W."/>
            <person name="Priest M."/>
            <person name="Roberts A."/>
            <person name="Saif S."/>
            <person name="Shea T."/>
            <person name="Sykes S."/>
            <person name="Wortman J."/>
            <person name="Nusbaum C."/>
            <person name="Birren B."/>
        </authorList>
    </citation>
    <scope>NUCLEOTIDE SEQUENCE [LARGE SCALE GENOMIC DNA]</scope>
    <source>
        <strain evidence="2 3">CC14M</strain>
    </source>
</reference>
<keyword evidence="1" id="KW-0472">Membrane</keyword>
<dbReference type="EMBL" id="AZJH01000034">
    <property type="protein sequence ID" value="ETD27065.1"/>
    <property type="molecule type" value="Genomic_DNA"/>
</dbReference>
<keyword evidence="1" id="KW-0812">Transmembrane</keyword>
<name>V8CJ72_9BACT</name>
<keyword evidence="1" id="KW-1133">Transmembrane helix</keyword>
<sequence length="127" mass="15058">MQQIIFFNYLCMQNKQKFTFMTEQEFEQLWQANRQQQLANDEEYQRIKKSYTASGWLDFFVSIGGFVICKKFIQGFNLGSVWTFLLAALGMIIISYGFRIIKARLSSNKTLVEVEQRIKEQYKSTLH</sequence>
<dbReference type="PATRIC" id="fig|1073366.3.peg.2140"/>
<evidence type="ECO:0000313" key="2">
    <source>
        <dbReference type="EMBL" id="ETD27065.1"/>
    </source>
</evidence>
<dbReference type="AlphaFoldDB" id="V8CJ72"/>
<accession>V8CJ72</accession>
<comment type="caution">
    <text evidence="2">The sequence shown here is derived from an EMBL/GenBank/DDBJ whole genome shotgun (WGS) entry which is preliminary data.</text>
</comment>
<feature type="transmembrane region" description="Helical" evidence="1">
    <location>
        <begin position="79"/>
        <end position="98"/>
    </location>
</feature>
<evidence type="ECO:0000313" key="3">
    <source>
        <dbReference type="Proteomes" id="UP000018727"/>
    </source>
</evidence>
<dbReference type="Proteomes" id="UP000018727">
    <property type="component" value="Unassembled WGS sequence"/>
</dbReference>
<evidence type="ECO:0000256" key="1">
    <source>
        <dbReference type="SAM" id="Phobius"/>
    </source>
</evidence>
<protein>
    <submittedName>
        <fullName evidence="2">Uncharacterized protein</fullName>
    </submittedName>
</protein>
<feature type="transmembrane region" description="Helical" evidence="1">
    <location>
        <begin position="55"/>
        <end position="73"/>
    </location>
</feature>
<dbReference type="HOGENOM" id="CLU_2207660_0_0_10"/>
<gene>
    <name evidence="2" type="ORF">HMPREF1173_02089</name>
</gene>
<proteinExistence type="predicted"/>
<organism evidence="2 3">
    <name type="scientific">Prevotella nigrescens CC14M</name>
    <dbReference type="NCBI Taxonomy" id="1073366"/>
    <lineage>
        <taxon>Bacteria</taxon>
        <taxon>Pseudomonadati</taxon>
        <taxon>Bacteroidota</taxon>
        <taxon>Bacteroidia</taxon>
        <taxon>Bacteroidales</taxon>
        <taxon>Prevotellaceae</taxon>
        <taxon>Prevotella</taxon>
    </lineage>
</organism>